<sequence>MAQFSKGTGQGLDLMTNNTLQEDVNSHCPCFNQMVAIFDNKKNVIGHNVFDSMTKINKELDIDKHSINSYELDTESQVVSETDHSSDKDVSNEQPSNIVISAEDSPLEMSNQSTTAHKVQTNWKESTIKIMSSKFHQIKQLGNQTLIPSKVLLKKTISNIWYA</sequence>
<keyword evidence="3" id="KW-1185">Reference proteome</keyword>
<evidence type="ECO:0000256" key="1">
    <source>
        <dbReference type="SAM" id="MobiDB-lite"/>
    </source>
</evidence>
<dbReference type="Proteomes" id="UP000765509">
    <property type="component" value="Unassembled WGS sequence"/>
</dbReference>
<proteinExistence type="predicted"/>
<dbReference type="AlphaFoldDB" id="A0A9Q3BVE2"/>
<feature type="region of interest" description="Disordered" evidence="1">
    <location>
        <begin position="73"/>
        <end position="96"/>
    </location>
</feature>
<evidence type="ECO:0000313" key="2">
    <source>
        <dbReference type="EMBL" id="MBW0471778.1"/>
    </source>
</evidence>
<comment type="caution">
    <text evidence="2">The sequence shown here is derived from an EMBL/GenBank/DDBJ whole genome shotgun (WGS) entry which is preliminary data.</text>
</comment>
<evidence type="ECO:0000313" key="3">
    <source>
        <dbReference type="Proteomes" id="UP000765509"/>
    </source>
</evidence>
<gene>
    <name evidence="2" type="ORF">O181_011493</name>
</gene>
<feature type="compositionally biased region" description="Basic and acidic residues" evidence="1">
    <location>
        <begin position="81"/>
        <end position="91"/>
    </location>
</feature>
<reference evidence="2" key="1">
    <citation type="submission" date="2021-03" db="EMBL/GenBank/DDBJ databases">
        <title>Draft genome sequence of rust myrtle Austropuccinia psidii MF-1, a brazilian biotype.</title>
        <authorList>
            <person name="Quecine M.C."/>
            <person name="Pachon D.M.R."/>
            <person name="Bonatelli M.L."/>
            <person name="Correr F.H."/>
            <person name="Franceschini L.M."/>
            <person name="Leite T.F."/>
            <person name="Margarido G.R.A."/>
            <person name="Almeida C.A."/>
            <person name="Ferrarezi J.A."/>
            <person name="Labate C.A."/>
        </authorList>
    </citation>
    <scope>NUCLEOTIDE SEQUENCE</scope>
    <source>
        <strain evidence="2">MF-1</strain>
    </source>
</reference>
<name>A0A9Q3BVE2_9BASI</name>
<organism evidence="2 3">
    <name type="scientific">Austropuccinia psidii MF-1</name>
    <dbReference type="NCBI Taxonomy" id="1389203"/>
    <lineage>
        <taxon>Eukaryota</taxon>
        <taxon>Fungi</taxon>
        <taxon>Dikarya</taxon>
        <taxon>Basidiomycota</taxon>
        <taxon>Pucciniomycotina</taxon>
        <taxon>Pucciniomycetes</taxon>
        <taxon>Pucciniales</taxon>
        <taxon>Sphaerophragmiaceae</taxon>
        <taxon>Austropuccinia</taxon>
    </lineage>
</organism>
<protein>
    <submittedName>
        <fullName evidence="2">Uncharacterized protein</fullName>
    </submittedName>
</protein>
<accession>A0A9Q3BVE2</accession>
<dbReference type="EMBL" id="AVOT02002857">
    <property type="protein sequence ID" value="MBW0471778.1"/>
    <property type="molecule type" value="Genomic_DNA"/>
</dbReference>